<feature type="transmembrane region" description="Helical" evidence="1">
    <location>
        <begin position="152"/>
        <end position="177"/>
    </location>
</feature>
<dbReference type="Proteomes" id="UP000019754">
    <property type="component" value="Unassembled WGS sequence"/>
</dbReference>
<accession>A0A022KWH9</accession>
<evidence type="ECO:0000313" key="3">
    <source>
        <dbReference type="Proteomes" id="UP000019754"/>
    </source>
</evidence>
<dbReference type="RefSeq" id="WP_017823363.1">
    <property type="nucleotide sequence ID" value="NZ_AORC01000010.1"/>
</dbReference>
<dbReference type="AlphaFoldDB" id="A0A022KWH9"/>
<dbReference type="OrthoDB" id="4792659at2"/>
<comment type="caution">
    <text evidence="2">The sequence shown here is derived from an EMBL/GenBank/DDBJ whole genome shotgun (WGS) entry which is preliminary data.</text>
</comment>
<evidence type="ECO:0000256" key="1">
    <source>
        <dbReference type="SAM" id="Phobius"/>
    </source>
</evidence>
<organism evidence="2 3">
    <name type="scientific">Brachybacterium muris UCD-AY4</name>
    <dbReference type="NCBI Taxonomy" id="1249481"/>
    <lineage>
        <taxon>Bacteria</taxon>
        <taxon>Bacillati</taxon>
        <taxon>Actinomycetota</taxon>
        <taxon>Actinomycetes</taxon>
        <taxon>Micrococcales</taxon>
        <taxon>Dermabacteraceae</taxon>
        <taxon>Brachybacterium</taxon>
    </lineage>
</organism>
<dbReference type="HOGENOM" id="CLU_091624_0_0_11"/>
<evidence type="ECO:0000313" key="2">
    <source>
        <dbReference type="EMBL" id="EYT49197.1"/>
    </source>
</evidence>
<name>A0A022KWH9_9MICO</name>
<feature type="transmembrane region" description="Helical" evidence="1">
    <location>
        <begin position="59"/>
        <end position="77"/>
    </location>
</feature>
<proteinExistence type="predicted"/>
<reference evidence="2 3" key="1">
    <citation type="journal article" date="2013" name="Genome Announc.">
        <title>Draft genome sequence of an Actinobacterium, Brachybacterium muris strain UCD-AY4.</title>
        <authorList>
            <person name="Lo J.R."/>
            <person name="Lang J.M."/>
            <person name="Darling A.E."/>
            <person name="Eisen J.A."/>
            <person name="Coil D.A."/>
        </authorList>
    </citation>
    <scope>NUCLEOTIDE SEQUENCE [LARGE SCALE GENOMIC DNA]</scope>
    <source>
        <strain evidence="2 3">UCD-AY4</strain>
    </source>
</reference>
<feature type="transmembrane region" description="Helical" evidence="1">
    <location>
        <begin position="232"/>
        <end position="254"/>
    </location>
</feature>
<feature type="transmembrane region" description="Helical" evidence="1">
    <location>
        <begin position="89"/>
        <end position="111"/>
    </location>
</feature>
<keyword evidence="1" id="KW-1133">Transmembrane helix</keyword>
<dbReference type="EMBL" id="AORC01000010">
    <property type="protein sequence ID" value="EYT49197.1"/>
    <property type="molecule type" value="Genomic_DNA"/>
</dbReference>
<gene>
    <name evidence="2" type="ORF">D641_0109170</name>
</gene>
<protein>
    <submittedName>
        <fullName evidence="2">Uncharacterized protein</fullName>
    </submittedName>
</protein>
<sequence>MINQLRAQLYMVRHGLTVPLCLLACAVAAAFYMVLQHQLATGSLGPAEANGVAGLSDVMLVSLLGSLIYGAVVSLPFETRSVHNALLAADRATFVTATMVIAALAVTALSLPYGLAALLARATGEDFTPAVPTPFSALAAQTGELTGSEVGAIITVTLTSAVLTAAKLSVCLPLAFWLKRPLVVMAAGFAWGFVADLLGGAAADAAGLDVLVRLTPFSSEHTPAPGSTGGEMLAAVAVSLVFLALMGLASWLVLRRADIK</sequence>
<dbReference type="STRING" id="1249481.D641_0109170"/>
<feature type="transmembrane region" description="Helical" evidence="1">
    <location>
        <begin position="189"/>
        <end position="212"/>
    </location>
</feature>
<keyword evidence="3" id="KW-1185">Reference proteome</keyword>
<keyword evidence="1" id="KW-0812">Transmembrane</keyword>
<keyword evidence="1" id="KW-0472">Membrane</keyword>